<dbReference type="InterPro" id="IPR011989">
    <property type="entry name" value="ARM-like"/>
</dbReference>
<comment type="similarity">
    <text evidence="1">Belongs to the exportin family.</text>
</comment>
<keyword evidence="4" id="KW-1185">Reference proteome</keyword>
<protein>
    <submittedName>
        <fullName evidence="3">Exportin-5</fullName>
    </submittedName>
</protein>
<dbReference type="GO" id="GO:0005634">
    <property type="term" value="C:nucleus"/>
    <property type="evidence" value="ECO:0007669"/>
    <property type="project" value="TreeGrafter"/>
</dbReference>
<dbReference type="PROSITE" id="PS50166">
    <property type="entry name" value="IMPORTIN_B_NT"/>
    <property type="match status" value="1"/>
</dbReference>
<reference evidence="3" key="1">
    <citation type="submission" date="2020-07" db="EMBL/GenBank/DDBJ databases">
        <title>Multicomponent nature underlies the extraordinary mechanical properties of spider dragline silk.</title>
        <authorList>
            <person name="Kono N."/>
            <person name="Nakamura H."/>
            <person name="Mori M."/>
            <person name="Yoshida Y."/>
            <person name="Ohtoshi R."/>
            <person name="Malay A.D."/>
            <person name="Moran D.A.P."/>
            <person name="Tomita M."/>
            <person name="Numata K."/>
            <person name="Arakawa K."/>
        </authorList>
    </citation>
    <scope>NUCLEOTIDE SEQUENCE</scope>
</reference>
<evidence type="ECO:0000313" key="4">
    <source>
        <dbReference type="Proteomes" id="UP000887116"/>
    </source>
</evidence>
<dbReference type="GO" id="GO:0042565">
    <property type="term" value="C:RNA nuclear export complex"/>
    <property type="evidence" value="ECO:0007669"/>
    <property type="project" value="TreeGrafter"/>
</dbReference>
<evidence type="ECO:0000256" key="1">
    <source>
        <dbReference type="ARBA" id="ARBA00009466"/>
    </source>
</evidence>
<dbReference type="Proteomes" id="UP000887116">
    <property type="component" value="Unassembled WGS sequence"/>
</dbReference>
<dbReference type="EMBL" id="BMAO01009462">
    <property type="protein sequence ID" value="GFR31043.1"/>
    <property type="molecule type" value="Genomic_DNA"/>
</dbReference>
<dbReference type="Gene3D" id="1.25.10.10">
    <property type="entry name" value="Leucine-rich Repeat Variant"/>
    <property type="match status" value="1"/>
</dbReference>
<dbReference type="PANTHER" id="PTHR11223">
    <property type="entry name" value="EXPORTIN 1/5"/>
    <property type="match status" value="1"/>
</dbReference>
<dbReference type="InterPro" id="IPR001494">
    <property type="entry name" value="Importin-beta_N"/>
</dbReference>
<gene>
    <name evidence="3" type="primary">Xpo5</name>
    <name evidence="3" type="ORF">TNCT_692351</name>
</gene>
<dbReference type="Pfam" id="PF19273">
    <property type="entry name" value="Exportin-5"/>
    <property type="match status" value="1"/>
</dbReference>
<dbReference type="GO" id="GO:0003723">
    <property type="term" value="F:RNA binding"/>
    <property type="evidence" value="ECO:0007669"/>
    <property type="project" value="TreeGrafter"/>
</dbReference>
<dbReference type="AlphaFoldDB" id="A0A8X6JM73"/>
<feature type="domain" description="Importin N-terminal" evidence="2">
    <location>
        <begin position="32"/>
        <end position="99"/>
    </location>
</feature>
<dbReference type="GO" id="GO:0006405">
    <property type="term" value="P:RNA export from nucleus"/>
    <property type="evidence" value="ECO:0007669"/>
    <property type="project" value="TreeGrafter"/>
</dbReference>
<dbReference type="GO" id="GO:0031267">
    <property type="term" value="F:small GTPase binding"/>
    <property type="evidence" value="ECO:0007669"/>
    <property type="project" value="InterPro"/>
</dbReference>
<dbReference type="Pfam" id="PF08389">
    <property type="entry name" value="Xpo1"/>
    <property type="match status" value="1"/>
</dbReference>
<comment type="caution">
    <text evidence="3">The sequence shown here is derived from an EMBL/GenBank/DDBJ whole genome shotgun (WGS) entry which is preliminary data.</text>
</comment>
<name>A0A8X6JM73_TRICU</name>
<dbReference type="InterPro" id="IPR045065">
    <property type="entry name" value="XPO1/5"/>
</dbReference>
<evidence type="ECO:0000259" key="2">
    <source>
        <dbReference type="PROSITE" id="PS50166"/>
    </source>
</evidence>
<dbReference type="InterPro" id="IPR016024">
    <property type="entry name" value="ARM-type_fold"/>
</dbReference>
<evidence type="ECO:0000313" key="3">
    <source>
        <dbReference type="EMBL" id="GFR31043.1"/>
    </source>
</evidence>
<dbReference type="SUPFAM" id="SSF48371">
    <property type="entry name" value="ARM repeat"/>
    <property type="match status" value="1"/>
</dbReference>
<dbReference type="InterPro" id="IPR045478">
    <property type="entry name" value="Exportin-5_C"/>
</dbReference>
<dbReference type="GO" id="GO:0006611">
    <property type="term" value="P:protein export from nucleus"/>
    <property type="evidence" value="ECO:0007669"/>
    <property type="project" value="InterPro"/>
</dbReference>
<accession>A0A8X6JM73</accession>
<dbReference type="Pfam" id="PF03810">
    <property type="entry name" value="IBN_N"/>
    <property type="match status" value="1"/>
</dbReference>
<organism evidence="3 4">
    <name type="scientific">Trichonephila clavata</name>
    <name type="common">Joro spider</name>
    <name type="synonym">Nephila clavata</name>
    <dbReference type="NCBI Taxonomy" id="2740835"/>
    <lineage>
        <taxon>Eukaryota</taxon>
        <taxon>Metazoa</taxon>
        <taxon>Ecdysozoa</taxon>
        <taxon>Arthropoda</taxon>
        <taxon>Chelicerata</taxon>
        <taxon>Arachnida</taxon>
        <taxon>Araneae</taxon>
        <taxon>Araneomorphae</taxon>
        <taxon>Entelegynae</taxon>
        <taxon>Araneoidea</taxon>
        <taxon>Nephilidae</taxon>
        <taxon>Trichonephila</taxon>
    </lineage>
</organism>
<proteinExistence type="inferred from homology"/>
<dbReference type="OrthoDB" id="2215036at2759"/>
<sequence>MDAELERLNSELVAIVNILLNPATSSNDRKVAHGFFEGFKETSPYCAKCGFSLIARSNPPAVRHCAYQLIEHYIKLRWNTIDDDEKIWIKNSIMETLASGIGPVNEEELHIKDAACKIVVEIIKREWPQQWTSLMEELDRLCRLGDTQVELVLLIFSRLADDIVQFQNVPEKRRKEIYSTLSSYVHDLFEFFLNTLTENSEKYLIKKKFNIKGTETMINYRLSQVTLDTLCAFVDWVHIDHIKNGPLIPTLCRLLGCPDIRLDAIKCLRDVIDRKGRNEDKKQLLMLFEENKLFELISALDMFDQDEYLFFKLLLQCLLALVSLLAISTAQFSVEVPSNFPLFLSFVLKFTRHPSVVLSLTAQAIWSNIFRSPQLSSHESILGLIPTLLRYDVEKLIRCGYPSKDDCLSCKYSLLEFDSDDEFEVAFYKCRADVSENVRVITKMLPKVTFSFGDALLMALLNGEGWKTVLDNPIAKTDIKECWEAIVFYMDAVCGTLTKNTEIPEIKELASDALRLLNGVIDCTSEELEVESNILSCISSLFYFVTFQPELKVKVYDKIFSYLSCVTDNTKSKEVMNIKRHSTSLLIKFSLNYPDLLLPDFDHLCDRVQALIPSSDRVTRFEKCALLEFLMILSNSFCDFERQSNFLKAAWSFVDPIWANPVIIQAIQSTETFMSFLGLNKPARSENLINQDAADLMHASNITRACIKRCTYPSDPEIAQKGNFVHPLSDLTEEVIYRNPAAEYVIGVIHKIVQIIKVLNELYDSEVKQNFHLDYSKILELTESDKNSALGIPLNTENSLHQKTPFERMKCYLQQLNDNLLYILGSSAEKLGIDFYNYPLIFSLAKENIFYKCEYLPTLSVKHLIHILLSCYQFYN</sequence>
<dbReference type="InterPro" id="IPR013598">
    <property type="entry name" value="Exportin-1/Importin-b-like"/>
</dbReference>
<dbReference type="PANTHER" id="PTHR11223:SF3">
    <property type="entry name" value="EXPORTIN-5"/>
    <property type="match status" value="1"/>
</dbReference>
<dbReference type="GO" id="GO:0005049">
    <property type="term" value="F:nuclear export signal receptor activity"/>
    <property type="evidence" value="ECO:0007669"/>
    <property type="project" value="InterPro"/>
</dbReference>
<dbReference type="GO" id="GO:0005737">
    <property type="term" value="C:cytoplasm"/>
    <property type="evidence" value="ECO:0007669"/>
    <property type="project" value="TreeGrafter"/>
</dbReference>